<proteinExistence type="predicted"/>
<protein>
    <submittedName>
        <fullName evidence="1">Uncharacterized protein</fullName>
    </submittedName>
</protein>
<dbReference type="Proteomes" id="UP001596002">
    <property type="component" value="Unassembled WGS sequence"/>
</dbReference>
<keyword evidence="2" id="KW-1185">Reference proteome</keyword>
<evidence type="ECO:0000313" key="1">
    <source>
        <dbReference type="EMBL" id="MFC4769048.1"/>
    </source>
</evidence>
<name>A0ABV9Q5C1_9BACL</name>
<comment type="caution">
    <text evidence="1">The sequence shown here is derived from an EMBL/GenBank/DDBJ whole genome shotgun (WGS) entry which is preliminary data.</text>
</comment>
<accession>A0ABV9Q5C1</accession>
<sequence>MRPVLRRRTDKGIPFFYFDLADPSHESLLKKARKLDPMAAISKVTRYDEY</sequence>
<dbReference type="EMBL" id="JBHSHC010000115">
    <property type="protein sequence ID" value="MFC4769048.1"/>
    <property type="molecule type" value="Genomic_DNA"/>
</dbReference>
<evidence type="ECO:0000313" key="2">
    <source>
        <dbReference type="Proteomes" id="UP001596002"/>
    </source>
</evidence>
<dbReference type="RefSeq" id="WP_380027119.1">
    <property type="nucleotide sequence ID" value="NZ_JBHSHC010000115.1"/>
</dbReference>
<gene>
    <name evidence="1" type="ORF">ACFO8Q_17060</name>
</gene>
<organism evidence="1 2">
    <name type="scientific">Effusibacillus consociatus</name>
    <dbReference type="NCBI Taxonomy" id="1117041"/>
    <lineage>
        <taxon>Bacteria</taxon>
        <taxon>Bacillati</taxon>
        <taxon>Bacillota</taxon>
        <taxon>Bacilli</taxon>
        <taxon>Bacillales</taxon>
        <taxon>Alicyclobacillaceae</taxon>
        <taxon>Effusibacillus</taxon>
    </lineage>
</organism>
<reference evidence="2" key="1">
    <citation type="journal article" date="2019" name="Int. J. Syst. Evol. Microbiol.">
        <title>The Global Catalogue of Microorganisms (GCM) 10K type strain sequencing project: providing services to taxonomists for standard genome sequencing and annotation.</title>
        <authorList>
            <consortium name="The Broad Institute Genomics Platform"/>
            <consortium name="The Broad Institute Genome Sequencing Center for Infectious Disease"/>
            <person name="Wu L."/>
            <person name="Ma J."/>
        </authorList>
    </citation>
    <scope>NUCLEOTIDE SEQUENCE [LARGE SCALE GENOMIC DNA]</scope>
    <source>
        <strain evidence="2">WYCCWR 12678</strain>
    </source>
</reference>